<evidence type="ECO:0000256" key="1">
    <source>
        <dbReference type="ARBA" id="ARBA00001971"/>
    </source>
</evidence>
<dbReference type="GeneID" id="18885779"/>
<reference evidence="17" key="1">
    <citation type="journal article" date="2012" name="Science">
        <title>The Paleozoic origin of enzymatic lignin decomposition reconstructed from 31 fungal genomes.</title>
        <authorList>
            <person name="Floudas D."/>
            <person name="Binder M."/>
            <person name="Riley R."/>
            <person name="Barry K."/>
            <person name="Blanchette R.A."/>
            <person name="Henrissat B."/>
            <person name="Martinez A.T."/>
            <person name="Otillar R."/>
            <person name="Spatafora J.W."/>
            <person name="Yadav J.S."/>
            <person name="Aerts A."/>
            <person name="Benoit I."/>
            <person name="Boyd A."/>
            <person name="Carlson A."/>
            <person name="Copeland A."/>
            <person name="Coutinho P.M."/>
            <person name="de Vries R.P."/>
            <person name="Ferreira P."/>
            <person name="Findley K."/>
            <person name="Foster B."/>
            <person name="Gaskell J."/>
            <person name="Glotzer D."/>
            <person name="Gorecki P."/>
            <person name="Heitman J."/>
            <person name="Hesse C."/>
            <person name="Hori C."/>
            <person name="Igarashi K."/>
            <person name="Jurgens J.A."/>
            <person name="Kallen N."/>
            <person name="Kersten P."/>
            <person name="Kohler A."/>
            <person name="Kuees U."/>
            <person name="Kumar T.K.A."/>
            <person name="Kuo A."/>
            <person name="LaButti K."/>
            <person name="Larrondo L.F."/>
            <person name="Lindquist E."/>
            <person name="Ling A."/>
            <person name="Lombard V."/>
            <person name="Lucas S."/>
            <person name="Lundell T."/>
            <person name="Martin R."/>
            <person name="McLaughlin D.J."/>
            <person name="Morgenstern I."/>
            <person name="Morin E."/>
            <person name="Murat C."/>
            <person name="Nagy L.G."/>
            <person name="Nolan M."/>
            <person name="Ohm R.A."/>
            <person name="Patyshakuliyeva A."/>
            <person name="Rokas A."/>
            <person name="Ruiz-Duenas F.J."/>
            <person name="Sabat G."/>
            <person name="Salamov A."/>
            <person name="Samejima M."/>
            <person name="Schmutz J."/>
            <person name="Slot J.C."/>
            <person name="St John F."/>
            <person name="Stenlid J."/>
            <person name="Sun H."/>
            <person name="Sun S."/>
            <person name="Syed K."/>
            <person name="Tsang A."/>
            <person name="Wiebenga A."/>
            <person name="Young D."/>
            <person name="Pisabarro A."/>
            <person name="Eastwood D.C."/>
            <person name="Martin F."/>
            <person name="Cullen D."/>
            <person name="Grigoriev I.V."/>
            <person name="Hibbett D.S."/>
        </authorList>
    </citation>
    <scope>NUCLEOTIDE SEQUENCE [LARGE SCALE GENOMIC DNA]</scope>
    <source>
        <strain evidence="17">HHB-11173 SS5</strain>
    </source>
</reference>
<evidence type="ECO:0000256" key="5">
    <source>
        <dbReference type="ARBA" id="ARBA00022617"/>
    </source>
</evidence>
<keyword evidence="17" id="KW-1185">Reference proteome</keyword>
<dbReference type="KEGG" id="psq:PUNSTDRAFT_78083"/>
<dbReference type="RefSeq" id="XP_007389254.1">
    <property type="nucleotide sequence ID" value="XM_007389192.1"/>
</dbReference>
<evidence type="ECO:0000256" key="2">
    <source>
        <dbReference type="ARBA" id="ARBA00004370"/>
    </source>
</evidence>
<comment type="cofactor">
    <cofactor evidence="1 13">
        <name>heme</name>
        <dbReference type="ChEBI" id="CHEBI:30413"/>
    </cofactor>
</comment>
<dbReference type="InterPro" id="IPR017972">
    <property type="entry name" value="Cyt_P450_CS"/>
</dbReference>
<dbReference type="PROSITE" id="PS00086">
    <property type="entry name" value="CYTOCHROME_P450"/>
    <property type="match status" value="1"/>
</dbReference>
<keyword evidence="9 14" id="KW-0560">Oxidoreductase</keyword>
<sequence>MPSTLLLAVDAIALAFVAILSFWLVRREQSRLPLPPGPPTPKLIGWLIGNVLDLPKKRQWLAFTGMRKQYGRIVHFRAFNEHTIVLNGLKEANELMHVRGGLYSGRRQKVMMNELMGQNWGVTPLQYGPDWRIERKLLHERFHRNAISQYAPIQERYTQDLMTRIKQEPGGFEAHIKRWAASIVVFIGYGFDLNEDKDDWYVKTADLNNHYFSLGVQPFMWLVDSVPFLKYLPDWTPGIQFHKIAKESRAAAHNIVDIPYERTRQMMDDRNAVPSFASHLMQTQLNPASVDFDRMEWHIKGTTAALYRAGQETTTNTLICAIFAAALCPEAQRKAQAELDNHLIPGRTPCLSDRTELPFVHAFALEVMRWFPTVPLGIPHMLLSDQDDVYEGYRIPKGALIVANAWAILHDEQIYKDPYAFRPERFLDDMDHAPELDPREAGVFGFGRRICPGQYLADASVWLGVANLLSAFEISGAIDTDGKAIDMRSALCGASQLVTYVSIYFIPLEGLVHIIRVSLADGRVRSNARSDNGNDAHGASCPQVLYRHRSYKTHSTVDGLKL</sequence>
<evidence type="ECO:0000256" key="8">
    <source>
        <dbReference type="ARBA" id="ARBA00022989"/>
    </source>
</evidence>
<comment type="similarity">
    <text evidence="4 14">Belongs to the cytochrome P450 family.</text>
</comment>
<protein>
    <submittedName>
        <fullName evidence="16">Cytochrome P450</fullName>
    </submittedName>
</protein>
<dbReference type="GO" id="GO:0016020">
    <property type="term" value="C:membrane"/>
    <property type="evidence" value="ECO:0007669"/>
    <property type="project" value="UniProtKB-SubCell"/>
</dbReference>
<dbReference type="OrthoDB" id="1055148at2759"/>
<keyword evidence="11 14" id="KW-0503">Monooxygenase</keyword>
<evidence type="ECO:0000256" key="13">
    <source>
        <dbReference type="PIRSR" id="PIRSR602401-1"/>
    </source>
</evidence>
<evidence type="ECO:0000256" key="10">
    <source>
        <dbReference type="ARBA" id="ARBA00023004"/>
    </source>
</evidence>
<dbReference type="PANTHER" id="PTHR46300">
    <property type="entry name" value="P450, PUTATIVE (EUROFUNG)-RELATED-RELATED"/>
    <property type="match status" value="1"/>
</dbReference>
<dbReference type="InterPro" id="IPR002401">
    <property type="entry name" value="Cyt_P450_E_grp-I"/>
</dbReference>
<keyword evidence="7 13" id="KW-0479">Metal-binding</keyword>
<dbReference type="CDD" id="cd11065">
    <property type="entry name" value="CYP64-like"/>
    <property type="match status" value="1"/>
</dbReference>
<dbReference type="InterPro" id="IPR001128">
    <property type="entry name" value="Cyt_P450"/>
</dbReference>
<dbReference type="AlphaFoldDB" id="R7S111"/>
<dbReference type="Gene3D" id="1.10.630.10">
    <property type="entry name" value="Cytochrome P450"/>
    <property type="match status" value="1"/>
</dbReference>
<dbReference type="PANTHER" id="PTHR46300:SF2">
    <property type="entry name" value="CYTOCHROME P450 MONOOXYGENASE ALNH-RELATED"/>
    <property type="match status" value="1"/>
</dbReference>
<dbReference type="eggNOG" id="KOG0156">
    <property type="taxonomic scope" value="Eukaryota"/>
</dbReference>
<evidence type="ECO:0000313" key="16">
    <source>
        <dbReference type="EMBL" id="EIN03482.1"/>
    </source>
</evidence>
<evidence type="ECO:0000256" key="3">
    <source>
        <dbReference type="ARBA" id="ARBA00005179"/>
    </source>
</evidence>
<keyword evidence="8 15" id="KW-1133">Transmembrane helix</keyword>
<evidence type="ECO:0000256" key="12">
    <source>
        <dbReference type="ARBA" id="ARBA00023136"/>
    </source>
</evidence>
<dbReference type="Pfam" id="PF00067">
    <property type="entry name" value="p450"/>
    <property type="match status" value="1"/>
</dbReference>
<dbReference type="EMBL" id="JH687562">
    <property type="protein sequence ID" value="EIN03482.1"/>
    <property type="molecule type" value="Genomic_DNA"/>
</dbReference>
<evidence type="ECO:0000256" key="9">
    <source>
        <dbReference type="ARBA" id="ARBA00023002"/>
    </source>
</evidence>
<keyword evidence="10 13" id="KW-0408">Iron</keyword>
<keyword evidence="5 13" id="KW-0349">Heme</keyword>
<evidence type="ECO:0000256" key="15">
    <source>
        <dbReference type="SAM" id="Phobius"/>
    </source>
</evidence>
<evidence type="ECO:0000256" key="4">
    <source>
        <dbReference type="ARBA" id="ARBA00010617"/>
    </source>
</evidence>
<evidence type="ECO:0000256" key="6">
    <source>
        <dbReference type="ARBA" id="ARBA00022692"/>
    </source>
</evidence>
<dbReference type="InterPro" id="IPR050364">
    <property type="entry name" value="Cytochrome_P450_fung"/>
</dbReference>
<dbReference type="PRINTS" id="PR00463">
    <property type="entry name" value="EP450I"/>
</dbReference>
<dbReference type="InterPro" id="IPR036396">
    <property type="entry name" value="Cyt_P450_sf"/>
</dbReference>
<dbReference type="GO" id="GO:0020037">
    <property type="term" value="F:heme binding"/>
    <property type="evidence" value="ECO:0007669"/>
    <property type="project" value="InterPro"/>
</dbReference>
<evidence type="ECO:0000313" key="17">
    <source>
        <dbReference type="Proteomes" id="UP000054196"/>
    </source>
</evidence>
<proteinExistence type="inferred from homology"/>
<dbReference type="GO" id="GO:0004497">
    <property type="term" value="F:monooxygenase activity"/>
    <property type="evidence" value="ECO:0007669"/>
    <property type="project" value="UniProtKB-KW"/>
</dbReference>
<gene>
    <name evidence="16" type="ORF">PUNSTDRAFT_78083</name>
</gene>
<feature type="transmembrane region" description="Helical" evidence="15">
    <location>
        <begin position="6"/>
        <end position="25"/>
    </location>
</feature>
<dbReference type="HOGENOM" id="CLU_001570_2_3_1"/>
<dbReference type="OMA" id="ANELMHV"/>
<dbReference type="SUPFAM" id="SSF48264">
    <property type="entry name" value="Cytochrome P450"/>
    <property type="match status" value="1"/>
</dbReference>
<dbReference type="GO" id="GO:0016705">
    <property type="term" value="F:oxidoreductase activity, acting on paired donors, with incorporation or reduction of molecular oxygen"/>
    <property type="evidence" value="ECO:0007669"/>
    <property type="project" value="InterPro"/>
</dbReference>
<dbReference type="GO" id="GO:0005506">
    <property type="term" value="F:iron ion binding"/>
    <property type="evidence" value="ECO:0007669"/>
    <property type="project" value="InterPro"/>
</dbReference>
<evidence type="ECO:0000256" key="14">
    <source>
        <dbReference type="RuleBase" id="RU000461"/>
    </source>
</evidence>
<keyword evidence="12 15" id="KW-0472">Membrane</keyword>
<keyword evidence="6 15" id="KW-0812">Transmembrane</keyword>
<organism evidence="16 17">
    <name type="scientific">Punctularia strigosozonata (strain HHB-11173)</name>
    <name type="common">White-rot fungus</name>
    <dbReference type="NCBI Taxonomy" id="741275"/>
    <lineage>
        <taxon>Eukaryota</taxon>
        <taxon>Fungi</taxon>
        <taxon>Dikarya</taxon>
        <taxon>Basidiomycota</taxon>
        <taxon>Agaricomycotina</taxon>
        <taxon>Agaricomycetes</taxon>
        <taxon>Corticiales</taxon>
        <taxon>Punctulariaceae</taxon>
        <taxon>Punctularia</taxon>
    </lineage>
</organism>
<name>R7S111_PUNST</name>
<evidence type="ECO:0000256" key="11">
    <source>
        <dbReference type="ARBA" id="ARBA00023033"/>
    </source>
</evidence>
<comment type="pathway">
    <text evidence="3">Secondary metabolite biosynthesis.</text>
</comment>
<evidence type="ECO:0000256" key="7">
    <source>
        <dbReference type="ARBA" id="ARBA00022723"/>
    </source>
</evidence>
<dbReference type="Proteomes" id="UP000054196">
    <property type="component" value="Unassembled WGS sequence"/>
</dbReference>
<comment type="subcellular location">
    <subcellularLocation>
        <location evidence="2">Membrane</location>
    </subcellularLocation>
</comment>
<feature type="binding site" description="axial binding residue" evidence="13">
    <location>
        <position position="451"/>
    </location>
    <ligand>
        <name>heme</name>
        <dbReference type="ChEBI" id="CHEBI:30413"/>
    </ligand>
    <ligandPart>
        <name>Fe</name>
        <dbReference type="ChEBI" id="CHEBI:18248"/>
    </ligandPart>
</feature>
<accession>R7S111</accession>